<accession>A0A834L3G0</accession>
<dbReference type="OrthoDB" id="912219at2759"/>
<dbReference type="InterPro" id="IPR001360">
    <property type="entry name" value="Glyco_hydro_1"/>
</dbReference>
<dbReference type="GO" id="GO:0005975">
    <property type="term" value="P:carbohydrate metabolic process"/>
    <property type="evidence" value="ECO:0007669"/>
    <property type="project" value="InterPro"/>
</dbReference>
<evidence type="ECO:0000256" key="3">
    <source>
        <dbReference type="ARBA" id="ARBA00023295"/>
    </source>
</evidence>
<dbReference type="Proteomes" id="UP000626092">
    <property type="component" value="Unassembled WGS sequence"/>
</dbReference>
<evidence type="ECO:0000256" key="1">
    <source>
        <dbReference type="ARBA" id="ARBA00010838"/>
    </source>
</evidence>
<keyword evidence="6" id="KW-1185">Reference proteome</keyword>
<evidence type="ECO:0000256" key="2">
    <source>
        <dbReference type="ARBA" id="ARBA00022801"/>
    </source>
</evidence>
<keyword evidence="3" id="KW-0326">Glycosidase</keyword>
<dbReference type="Pfam" id="PF00232">
    <property type="entry name" value="Glyco_hydro_1"/>
    <property type="match status" value="1"/>
</dbReference>
<evidence type="ECO:0000256" key="4">
    <source>
        <dbReference type="RuleBase" id="RU003690"/>
    </source>
</evidence>
<dbReference type="PANTHER" id="PTHR10353">
    <property type="entry name" value="GLYCOSYL HYDROLASE"/>
    <property type="match status" value="1"/>
</dbReference>
<reference evidence="5" key="1">
    <citation type="submission" date="2019-11" db="EMBL/GenBank/DDBJ databases">
        <authorList>
            <person name="Liu Y."/>
            <person name="Hou J."/>
            <person name="Li T.-Q."/>
            <person name="Guan C.-H."/>
            <person name="Wu X."/>
            <person name="Wu H.-Z."/>
            <person name="Ling F."/>
            <person name="Zhang R."/>
            <person name="Shi X.-G."/>
            <person name="Ren J.-P."/>
            <person name="Chen E.-F."/>
            <person name="Sun J.-M."/>
        </authorList>
    </citation>
    <scope>NUCLEOTIDE SEQUENCE</scope>
    <source>
        <strain evidence="5">Adult_tree_wgs_1</strain>
        <tissue evidence="5">Leaves</tissue>
    </source>
</reference>
<sequence>MEGRDEAGSDVITGQPPSNHLFIFLDVHGEMAGRSSNGNMGIDFYHQFKEDVKIMKKMGLEAFRFSISGCRVLPSGQLNLGIKKEGIQFYNNLIDDL</sequence>
<dbReference type="AlphaFoldDB" id="A0A834L3G0"/>
<protein>
    <submittedName>
        <fullName evidence="5">Uncharacterized protein</fullName>
    </submittedName>
</protein>
<comment type="similarity">
    <text evidence="1 4">Belongs to the glycosyl hydrolase 1 family.</text>
</comment>
<dbReference type="PANTHER" id="PTHR10353:SF137">
    <property type="entry name" value="MYROSINASE 3-RELATED"/>
    <property type="match status" value="1"/>
</dbReference>
<dbReference type="InterPro" id="IPR017853">
    <property type="entry name" value="GH"/>
</dbReference>
<evidence type="ECO:0000313" key="6">
    <source>
        <dbReference type="Proteomes" id="UP000626092"/>
    </source>
</evidence>
<gene>
    <name evidence="5" type="ORF">RHSIM_RhsimUnG0221300</name>
</gene>
<evidence type="ECO:0000313" key="5">
    <source>
        <dbReference type="EMBL" id="KAF7112518.1"/>
    </source>
</evidence>
<dbReference type="EMBL" id="WJXA01000479">
    <property type="protein sequence ID" value="KAF7112518.1"/>
    <property type="molecule type" value="Genomic_DNA"/>
</dbReference>
<dbReference type="GO" id="GO:0008422">
    <property type="term" value="F:beta-glucosidase activity"/>
    <property type="evidence" value="ECO:0007669"/>
    <property type="project" value="TreeGrafter"/>
</dbReference>
<dbReference type="Gene3D" id="3.20.20.80">
    <property type="entry name" value="Glycosidases"/>
    <property type="match status" value="1"/>
</dbReference>
<name>A0A834L3G0_RHOSS</name>
<dbReference type="SUPFAM" id="SSF51445">
    <property type="entry name" value="(Trans)glycosidases"/>
    <property type="match status" value="1"/>
</dbReference>
<keyword evidence="2" id="KW-0378">Hydrolase</keyword>
<organism evidence="5 6">
    <name type="scientific">Rhododendron simsii</name>
    <name type="common">Sims's rhododendron</name>
    <dbReference type="NCBI Taxonomy" id="118357"/>
    <lineage>
        <taxon>Eukaryota</taxon>
        <taxon>Viridiplantae</taxon>
        <taxon>Streptophyta</taxon>
        <taxon>Embryophyta</taxon>
        <taxon>Tracheophyta</taxon>
        <taxon>Spermatophyta</taxon>
        <taxon>Magnoliopsida</taxon>
        <taxon>eudicotyledons</taxon>
        <taxon>Gunneridae</taxon>
        <taxon>Pentapetalae</taxon>
        <taxon>asterids</taxon>
        <taxon>Ericales</taxon>
        <taxon>Ericaceae</taxon>
        <taxon>Ericoideae</taxon>
        <taxon>Rhodoreae</taxon>
        <taxon>Rhododendron</taxon>
    </lineage>
</organism>
<comment type="caution">
    <text evidence="5">The sequence shown here is derived from an EMBL/GenBank/DDBJ whole genome shotgun (WGS) entry which is preliminary data.</text>
</comment>
<proteinExistence type="inferred from homology"/>